<name>A0A8H4BK77_MUCCL</name>
<dbReference type="Proteomes" id="UP000469890">
    <property type="component" value="Unassembled WGS sequence"/>
</dbReference>
<dbReference type="SUPFAM" id="SSF57667">
    <property type="entry name" value="beta-beta-alpha zinc fingers"/>
    <property type="match status" value="1"/>
</dbReference>
<dbReference type="SMART" id="SM00355">
    <property type="entry name" value="ZnF_C2H2"/>
    <property type="match status" value="4"/>
</dbReference>
<dbReference type="EMBL" id="JAAECE010000003">
    <property type="protein sequence ID" value="KAF1803864.1"/>
    <property type="molecule type" value="Genomic_DNA"/>
</dbReference>
<dbReference type="GO" id="GO:0008270">
    <property type="term" value="F:zinc ion binding"/>
    <property type="evidence" value="ECO:0007669"/>
    <property type="project" value="UniProtKB-KW"/>
</dbReference>
<feature type="domain" description="C2H2-type" evidence="6">
    <location>
        <begin position="19"/>
        <end position="47"/>
    </location>
</feature>
<evidence type="ECO:0000313" key="7">
    <source>
        <dbReference type="EMBL" id="KAF1803864.1"/>
    </source>
</evidence>
<dbReference type="PROSITE" id="PS00028">
    <property type="entry name" value="ZINC_FINGER_C2H2_1"/>
    <property type="match status" value="2"/>
</dbReference>
<protein>
    <recommendedName>
        <fullName evidence="6">C2H2-type domain-containing protein</fullName>
    </recommendedName>
</protein>
<keyword evidence="3 5" id="KW-0863">Zinc-finger</keyword>
<evidence type="ECO:0000256" key="2">
    <source>
        <dbReference type="ARBA" id="ARBA00022737"/>
    </source>
</evidence>
<evidence type="ECO:0000256" key="3">
    <source>
        <dbReference type="ARBA" id="ARBA00022771"/>
    </source>
</evidence>
<keyword evidence="4" id="KW-0862">Zinc</keyword>
<dbReference type="InterPro" id="IPR036236">
    <property type="entry name" value="Znf_C2H2_sf"/>
</dbReference>
<reference evidence="7 8" key="1">
    <citation type="submission" date="2019-09" db="EMBL/GenBank/DDBJ databases">
        <authorList>
            <consortium name="DOE Joint Genome Institute"/>
            <person name="Mondo S.J."/>
            <person name="Navarro-Mendoza M.I."/>
            <person name="Perez-Arques C."/>
            <person name="Panchal S."/>
            <person name="Nicolas F.E."/>
            <person name="Ganguly P."/>
            <person name="Pangilinan J."/>
            <person name="Grigoriev I."/>
            <person name="Heitman J."/>
            <person name="Sanya K."/>
            <person name="Garre V."/>
        </authorList>
    </citation>
    <scope>NUCLEOTIDE SEQUENCE [LARGE SCALE GENOMIC DNA]</scope>
    <source>
        <strain evidence="7 8">MU402</strain>
    </source>
</reference>
<keyword evidence="1" id="KW-0479">Metal-binding</keyword>
<evidence type="ECO:0000256" key="5">
    <source>
        <dbReference type="PROSITE-ProRule" id="PRU00042"/>
    </source>
</evidence>
<accession>A0A8H4BK77</accession>
<dbReference type="Gene3D" id="3.30.160.60">
    <property type="entry name" value="Classic Zinc Finger"/>
    <property type="match status" value="1"/>
</dbReference>
<organism evidence="7 8">
    <name type="scientific">Mucor circinelloides f. lusitanicus</name>
    <name type="common">Mucor racemosus var. lusitanicus</name>
    <dbReference type="NCBI Taxonomy" id="29924"/>
    <lineage>
        <taxon>Eukaryota</taxon>
        <taxon>Fungi</taxon>
        <taxon>Fungi incertae sedis</taxon>
        <taxon>Mucoromycota</taxon>
        <taxon>Mucoromycotina</taxon>
        <taxon>Mucoromycetes</taxon>
        <taxon>Mucorales</taxon>
        <taxon>Mucorineae</taxon>
        <taxon>Mucoraceae</taxon>
        <taxon>Mucor</taxon>
    </lineage>
</organism>
<evidence type="ECO:0000256" key="4">
    <source>
        <dbReference type="ARBA" id="ARBA00022833"/>
    </source>
</evidence>
<dbReference type="PANTHER" id="PTHR24379">
    <property type="entry name" value="KRAB AND ZINC FINGER DOMAIN-CONTAINING"/>
    <property type="match status" value="1"/>
</dbReference>
<dbReference type="InterPro" id="IPR013087">
    <property type="entry name" value="Znf_C2H2_type"/>
</dbReference>
<dbReference type="PANTHER" id="PTHR24379:SF121">
    <property type="entry name" value="C2H2-TYPE DOMAIN-CONTAINING PROTEIN"/>
    <property type="match status" value="1"/>
</dbReference>
<keyword evidence="2" id="KW-0677">Repeat</keyword>
<evidence type="ECO:0000256" key="1">
    <source>
        <dbReference type="ARBA" id="ARBA00022723"/>
    </source>
</evidence>
<comment type="caution">
    <text evidence="7">The sequence shown here is derived from an EMBL/GenBank/DDBJ whole genome shotgun (WGS) entry which is preliminary data.</text>
</comment>
<dbReference type="PROSITE" id="PS50157">
    <property type="entry name" value="ZINC_FINGER_C2H2_2"/>
    <property type="match status" value="1"/>
</dbReference>
<dbReference type="AlphaFoldDB" id="A0A8H4BK77"/>
<evidence type="ECO:0000313" key="8">
    <source>
        <dbReference type="Proteomes" id="UP000469890"/>
    </source>
</evidence>
<gene>
    <name evidence="7" type="ORF">FB192DRAFT_1370240</name>
</gene>
<evidence type="ECO:0000259" key="6">
    <source>
        <dbReference type="PROSITE" id="PS50157"/>
    </source>
</evidence>
<proteinExistence type="predicted"/>
<sequence length="130" mass="15368">MRTLLLHHFRNFHKMEPSIACPQCRKRFHLQEQLDEHLDAAHNQANPFECSWQHCGIRCPSFNAVRLHEKAHGVELTCDQCHDTNLWSPSQMAWHLQRSHNPQNRFVCRCTKRFADNRGLNRHQNLTGHA</sequence>